<accession>A0ABV6JJ84</accession>
<proteinExistence type="predicted"/>
<reference evidence="1 2" key="1">
    <citation type="submission" date="2024-09" db="EMBL/GenBank/DDBJ databases">
        <authorList>
            <person name="Sun Q."/>
            <person name="Mori K."/>
        </authorList>
    </citation>
    <scope>NUCLEOTIDE SEQUENCE [LARGE SCALE GENOMIC DNA]</scope>
    <source>
        <strain evidence="1 2">CCM 4839</strain>
    </source>
</reference>
<sequence>MLVLERTLTERAKSKKTIEVTVLLEQLGISLDKWQEQQQSKKRSIHMCGRFDKIG</sequence>
<name>A0ABV6JJ84_9BACL</name>
<dbReference type="EMBL" id="JBHLVF010000047">
    <property type="protein sequence ID" value="MFC0395976.1"/>
    <property type="molecule type" value="Genomic_DNA"/>
</dbReference>
<evidence type="ECO:0000313" key="2">
    <source>
        <dbReference type="Proteomes" id="UP001589818"/>
    </source>
</evidence>
<dbReference type="RefSeq" id="WP_204817391.1">
    <property type="nucleotide sequence ID" value="NZ_JANHOF010000002.1"/>
</dbReference>
<keyword evidence="2" id="KW-1185">Reference proteome</keyword>
<evidence type="ECO:0000313" key="1">
    <source>
        <dbReference type="EMBL" id="MFC0395976.1"/>
    </source>
</evidence>
<organism evidence="1 2">
    <name type="scientific">Paenibacillus mendelii</name>
    <dbReference type="NCBI Taxonomy" id="206163"/>
    <lineage>
        <taxon>Bacteria</taxon>
        <taxon>Bacillati</taxon>
        <taxon>Bacillota</taxon>
        <taxon>Bacilli</taxon>
        <taxon>Bacillales</taxon>
        <taxon>Paenibacillaceae</taxon>
        <taxon>Paenibacillus</taxon>
    </lineage>
</organism>
<comment type="caution">
    <text evidence="1">The sequence shown here is derived from an EMBL/GenBank/DDBJ whole genome shotgun (WGS) entry which is preliminary data.</text>
</comment>
<gene>
    <name evidence="1" type="ORF">ACFFJ8_31970</name>
</gene>
<protein>
    <submittedName>
        <fullName evidence="1">Uncharacterized protein</fullName>
    </submittedName>
</protein>
<dbReference type="Proteomes" id="UP001589818">
    <property type="component" value="Unassembled WGS sequence"/>
</dbReference>